<dbReference type="PANTHER" id="PTHR12141:SF1">
    <property type="entry name" value="PRKCA-BINDING PROTEIN"/>
    <property type="match status" value="1"/>
</dbReference>
<feature type="domain" description="PDZ" evidence="24">
    <location>
        <begin position="7"/>
        <end position="90"/>
    </location>
</feature>
<gene>
    <name evidence="26" type="ORF">AAG570_013837</name>
</gene>
<evidence type="ECO:0000256" key="3">
    <source>
        <dbReference type="ARBA" id="ARBA00004556"/>
    </source>
</evidence>
<dbReference type="Pfam" id="PF00595">
    <property type="entry name" value="PDZ"/>
    <property type="match status" value="1"/>
</dbReference>
<evidence type="ECO:0000256" key="19">
    <source>
        <dbReference type="ARBA" id="ARBA00032804"/>
    </source>
</evidence>
<dbReference type="InterPro" id="IPR036034">
    <property type="entry name" value="PDZ_sf"/>
</dbReference>
<dbReference type="FunFam" id="1.20.1270.60:FF:000023">
    <property type="entry name" value="Interacting with PRKCA"/>
    <property type="match status" value="1"/>
</dbReference>
<evidence type="ECO:0000256" key="10">
    <source>
        <dbReference type="ARBA" id="ARBA00022833"/>
    </source>
</evidence>
<evidence type="ECO:0000256" key="11">
    <source>
        <dbReference type="ARBA" id="ARBA00022837"/>
    </source>
</evidence>
<keyword evidence="7" id="KW-0597">Phosphoprotein</keyword>
<keyword evidence="13" id="KW-0472">Membrane</keyword>
<dbReference type="EMBL" id="JBFDAA010000009">
    <property type="protein sequence ID" value="KAL1129308.1"/>
    <property type="molecule type" value="Genomic_DNA"/>
</dbReference>
<dbReference type="InterPro" id="IPR001478">
    <property type="entry name" value="PDZ"/>
</dbReference>
<dbReference type="InterPro" id="IPR030798">
    <property type="entry name" value="Arfaptin_fam"/>
</dbReference>
<dbReference type="GO" id="GO:0016020">
    <property type="term" value="C:membrane"/>
    <property type="evidence" value="ECO:0007669"/>
    <property type="project" value="UniProtKB-SubCell"/>
</dbReference>
<evidence type="ECO:0000256" key="9">
    <source>
        <dbReference type="ARBA" id="ARBA00022723"/>
    </source>
</evidence>
<evidence type="ECO:0000256" key="22">
    <source>
        <dbReference type="ARBA" id="ARBA00034105"/>
    </source>
</evidence>
<comment type="caution">
    <text evidence="26">The sequence shown here is derived from an EMBL/GenBank/DDBJ whole genome shotgun (WGS) entry which is preliminary data.</text>
</comment>
<comment type="function">
    <text evidence="20">Probable adapter protein that bind to and organize the subcellular localization of a variety of membrane proteins containing some PDZ recognition sequence. Involved in the clustering of various receptors, possibly by acting at the receptor internalization level. Plays a role in synaptic plasticity by regulating the trafficking and internalization of AMPA receptors. May be regulated upon PRKCA activation. May regulate ASIC1/ASIC3 channel. Regulates actin polymerization by inhibiting the actin-nucleating activity of the Arp2/3 complex; the function is competitive with nucleation promoting factors and is linked to neuronal morphology regulation and AMPA receptor (AMPAR) endocytosis. Via interaction with the Arp2/3 complex involved in regulation of synaptic plasicity of excitatory synapses and required for spine shrinkage during long-term depression (LTD). Involved in regulation of astrocyte morphology, antagonistic to Arp2/3 complex activator WASL/N-WASP function.</text>
</comment>
<dbReference type="Proteomes" id="UP001558652">
    <property type="component" value="Unassembled WGS sequence"/>
</dbReference>
<evidence type="ECO:0000256" key="20">
    <source>
        <dbReference type="ARBA" id="ARBA00033721"/>
    </source>
</evidence>
<dbReference type="FunFam" id="2.30.42.10:FF:000073">
    <property type="entry name" value="Interacting with PRKCA"/>
    <property type="match status" value="1"/>
</dbReference>
<evidence type="ECO:0000259" key="24">
    <source>
        <dbReference type="PROSITE" id="PS50106"/>
    </source>
</evidence>
<dbReference type="SUPFAM" id="SSF103657">
    <property type="entry name" value="BAR/IMD domain-like"/>
    <property type="match status" value="1"/>
</dbReference>
<evidence type="ECO:0000256" key="17">
    <source>
        <dbReference type="ARBA" id="ARBA00023288"/>
    </source>
</evidence>
<organism evidence="26 27">
    <name type="scientific">Ranatra chinensis</name>
    <dbReference type="NCBI Taxonomy" id="642074"/>
    <lineage>
        <taxon>Eukaryota</taxon>
        <taxon>Metazoa</taxon>
        <taxon>Ecdysozoa</taxon>
        <taxon>Arthropoda</taxon>
        <taxon>Hexapoda</taxon>
        <taxon>Insecta</taxon>
        <taxon>Pterygota</taxon>
        <taxon>Neoptera</taxon>
        <taxon>Paraneoptera</taxon>
        <taxon>Hemiptera</taxon>
        <taxon>Heteroptera</taxon>
        <taxon>Panheteroptera</taxon>
        <taxon>Nepomorpha</taxon>
        <taxon>Nepidae</taxon>
        <taxon>Ranatrinae</taxon>
        <taxon>Ranatra</taxon>
    </lineage>
</organism>
<evidence type="ECO:0000256" key="18">
    <source>
        <dbReference type="ARBA" id="ARBA00031097"/>
    </source>
</evidence>
<evidence type="ECO:0000313" key="26">
    <source>
        <dbReference type="EMBL" id="KAL1129308.1"/>
    </source>
</evidence>
<evidence type="ECO:0000256" key="15">
    <source>
        <dbReference type="ARBA" id="ARBA00023203"/>
    </source>
</evidence>
<evidence type="ECO:0000313" key="27">
    <source>
        <dbReference type="Proteomes" id="UP001558652"/>
    </source>
</evidence>
<keyword evidence="9" id="KW-0479">Metal-binding</keyword>
<evidence type="ECO:0000256" key="13">
    <source>
        <dbReference type="ARBA" id="ARBA00023136"/>
    </source>
</evidence>
<keyword evidence="17" id="KW-0449">Lipoprotein</keyword>
<dbReference type="GO" id="GO:0014069">
    <property type="term" value="C:postsynaptic density"/>
    <property type="evidence" value="ECO:0007669"/>
    <property type="project" value="UniProtKB-SubCell"/>
</dbReference>
<evidence type="ECO:0000256" key="23">
    <source>
        <dbReference type="ARBA" id="ARBA00093501"/>
    </source>
</evidence>
<accession>A0ABD0YZM2</accession>
<keyword evidence="8" id="KW-0771">Synaptosome</keyword>
<evidence type="ECO:0000256" key="7">
    <source>
        <dbReference type="ARBA" id="ARBA00022553"/>
    </source>
</evidence>
<dbReference type="Gene3D" id="1.20.1270.60">
    <property type="entry name" value="Arfaptin homology (AH) domain/BAR domain"/>
    <property type="match status" value="1"/>
</dbReference>
<dbReference type="PROSITE" id="PS50106">
    <property type="entry name" value="PDZ"/>
    <property type="match status" value="1"/>
</dbReference>
<dbReference type="GO" id="GO:0005856">
    <property type="term" value="C:cytoskeleton"/>
    <property type="evidence" value="ECO:0007669"/>
    <property type="project" value="UniProtKB-SubCell"/>
</dbReference>
<dbReference type="GO" id="GO:0043005">
    <property type="term" value="C:neuron projection"/>
    <property type="evidence" value="ECO:0007669"/>
    <property type="project" value="UniProtKB-KW"/>
</dbReference>
<evidence type="ECO:0000256" key="4">
    <source>
        <dbReference type="ARBA" id="ARBA00004635"/>
    </source>
</evidence>
<evidence type="ECO:0000256" key="16">
    <source>
        <dbReference type="ARBA" id="ARBA00023212"/>
    </source>
</evidence>
<keyword evidence="12" id="KW-0770">Synapse</keyword>
<keyword evidence="14" id="KW-0564">Palmitate</keyword>
<dbReference type="CDD" id="cd06722">
    <property type="entry name" value="PDZ_PICK1-like"/>
    <property type="match status" value="1"/>
</dbReference>
<dbReference type="InterPro" id="IPR037959">
    <property type="entry name" value="PICK1_BAR"/>
</dbReference>
<sequence>MTVTSGVVNIKKDTSNLIGISIGGGAPLCPCLYIVQVFDNTPAAKDGTLQSGDELVGVNGQSVKGKTKVEVAKMIQASKDEVSIKYNKLHAEPAQGKSLDIVLKKVKHRLVENMSSSTADALGLSRAILCNDTLVKKMRELESVEATYRGLVDHARRVLKAFYALMQVYKAFGDVFAGIGVREPQPRASESFRAFGDYHRTMEKNGIQTLKAIKPILSDLGTYLTKAIPDTKLTIRKYADAKFEYLSYCLKVKEMDDEEYSYAALQEPLYRVETGNYEYRLILRCRQEARGRFAQLRLDVLVKLELLDNKHVQDLVEQLGRFVAAFGAFNSNARQLLATNALFPIEMDLARSAFQYNTTNIIQVCS</sequence>
<dbReference type="Gene3D" id="2.30.42.10">
    <property type="match status" value="1"/>
</dbReference>
<keyword evidence="16" id="KW-0206">Cytoskeleton</keyword>
<dbReference type="GO" id="GO:0003779">
    <property type="term" value="F:actin binding"/>
    <property type="evidence" value="ECO:0007669"/>
    <property type="project" value="UniProtKB-KW"/>
</dbReference>
<dbReference type="InterPro" id="IPR010504">
    <property type="entry name" value="AH_dom"/>
</dbReference>
<name>A0ABD0YZM2_9HEMI</name>
<dbReference type="PROSITE" id="PS50870">
    <property type="entry name" value="AH"/>
    <property type="match status" value="1"/>
</dbReference>
<comment type="subcellular location">
    <subcellularLocation>
        <location evidence="2">Cytoplasm</location>
        <location evidence="2">Cytoskeleton</location>
    </subcellularLocation>
    <subcellularLocation>
        <location evidence="3">Cytoplasm</location>
        <location evidence="3">Perinuclear region</location>
    </subcellularLocation>
    <subcellularLocation>
        <location evidence="4">Membrane</location>
        <topology evidence="4">Lipid-anchor</topology>
    </subcellularLocation>
    <subcellularLocation>
        <location evidence="1">Membrane</location>
        <topology evidence="1">Peripheral membrane protein</topology>
    </subcellularLocation>
    <subcellularLocation>
        <location evidence="22">Postsynaptic density</location>
    </subcellularLocation>
    <subcellularLocation>
        <location evidence="21">Synapse</location>
        <location evidence="21">Synaptosome</location>
    </subcellularLocation>
</comment>
<evidence type="ECO:0000256" key="21">
    <source>
        <dbReference type="ARBA" id="ARBA00034102"/>
    </source>
</evidence>
<dbReference type="SMART" id="SM01015">
    <property type="entry name" value="Arfaptin"/>
    <property type="match status" value="1"/>
</dbReference>
<keyword evidence="27" id="KW-1185">Reference proteome</keyword>
<feature type="domain" description="AH" evidence="25">
    <location>
        <begin position="129"/>
        <end position="342"/>
    </location>
</feature>
<keyword evidence="10" id="KW-0862">Zinc</keyword>
<dbReference type="PANTHER" id="PTHR12141">
    <property type="entry name" value="ARFAPTIN-RELATED"/>
    <property type="match status" value="1"/>
</dbReference>
<dbReference type="SMART" id="SM00228">
    <property type="entry name" value="PDZ"/>
    <property type="match status" value="1"/>
</dbReference>
<keyword evidence="15" id="KW-0009">Actin-binding</keyword>
<evidence type="ECO:0000256" key="12">
    <source>
        <dbReference type="ARBA" id="ARBA00023018"/>
    </source>
</evidence>
<keyword evidence="6" id="KW-0963">Cytoplasm</keyword>
<dbReference type="GO" id="GO:0046872">
    <property type="term" value="F:metal ion binding"/>
    <property type="evidence" value="ECO:0007669"/>
    <property type="project" value="UniProtKB-KW"/>
</dbReference>
<dbReference type="CDD" id="cd07659">
    <property type="entry name" value="BAR_PICK1"/>
    <property type="match status" value="1"/>
</dbReference>
<dbReference type="InterPro" id="IPR027267">
    <property type="entry name" value="AH/BAR_dom_sf"/>
</dbReference>
<reference evidence="26 27" key="1">
    <citation type="submission" date="2024-07" db="EMBL/GenBank/DDBJ databases">
        <title>Chromosome-level genome assembly of the water stick insect Ranatra chinensis (Heteroptera: Nepidae).</title>
        <authorList>
            <person name="Liu X."/>
        </authorList>
    </citation>
    <scope>NUCLEOTIDE SEQUENCE [LARGE SCALE GENOMIC DNA]</scope>
    <source>
        <strain evidence="26">Cailab_2021Rc</strain>
        <tissue evidence="26">Muscle</tissue>
    </source>
</reference>
<evidence type="ECO:0000256" key="8">
    <source>
        <dbReference type="ARBA" id="ARBA00022599"/>
    </source>
</evidence>
<evidence type="ECO:0000256" key="1">
    <source>
        <dbReference type="ARBA" id="ARBA00004170"/>
    </source>
</evidence>
<comment type="subunit">
    <text evidence="23">Monomer and homodimer. Interacts with CXADR. Interacts presynaptically with the glutamate receptors GRIA2, GRIA3, GRIK3, isoform 3 of GRIA4, isoform A of GRM4, GRM7 and GRM8; with NAPA and NAPB; and with BTG2. The interaction with NAPA and NAPB disrupts the interaction with GRIA2, conducting to the internalization of GRIA2. Interacts with PRKCA; with the amine transporters SLC6A2 and SLC6A3; with the channels ASIC1 and ASIC2; with the GTP-binding proteins ARF1 and ARF3; with the ephrin receptor tyrosine kinases EPHA7, EPHB1 and EPHB2; with ERBB2 and through its PDZ domain with the C-terminal tail of PRLHR. Interacts with UNC5A. Interacts (via AH domain) with NCS1/FREQ; in a calcium-dependent manner. Interacts with F-actin and associates with the ARP2/3 complex. Interacts (via PDZ domain) with ARF1 (activated); the interaction blocks Arp2/3 complex inhibition. Interacts with SORCS3.</text>
</comment>
<evidence type="ECO:0000256" key="5">
    <source>
        <dbReference type="ARBA" id="ARBA00017975"/>
    </source>
</evidence>
<evidence type="ECO:0000259" key="25">
    <source>
        <dbReference type="PROSITE" id="PS50870"/>
    </source>
</evidence>
<keyword evidence="11" id="KW-0106">Calcium</keyword>
<dbReference type="Pfam" id="PF06456">
    <property type="entry name" value="Arfaptin"/>
    <property type="match status" value="1"/>
</dbReference>
<dbReference type="GO" id="GO:0048471">
    <property type="term" value="C:perinuclear region of cytoplasm"/>
    <property type="evidence" value="ECO:0007669"/>
    <property type="project" value="UniProtKB-SubCell"/>
</dbReference>
<evidence type="ECO:0000256" key="2">
    <source>
        <dbReference type="ARBA" id="ARBA00004245"/>
    </source>
</evidence>
<proteinExistence type="predicted"/>
<protein>
    <recommendedName>
        <fullName evidence="5">PRKCA-binding protein</fullName>
    </recommendedName>
    <alternativeName>
        <fullName evidence="19">Protein interacting with C kinase 1</fullName>
    </alternativeName>
    <alternativeName>
        <fullName evidence="18">Protein kinase C-alpha-binding protein</fullName>
    </alternativeName>
</protein>
<dbReference type="SUPFAM" id="SSF50156">
    <property type="entry name" value="PDZ domain-like"/>
    <property type="match status" value="1"/>
</dbReference>
<evidence type="ECO:0000256" key="14">
    <source>
        <dbReference type="ARBA" id="ARBA00023139"/>
    </source>
</evidence>
<evidence type="ECO:0000256" key="6">
    <source>
        <dbReference type="ARBA" id="ARBA00022490"/>
    </source>
</evidence>
<dbReference type="AlphaFoldDB" id="A0ABD0YZM2"/>